<reference evidence="1 2" key="1">
    <citation type="submission" date="2015-01" db="EMBL/GenBank/DDBJ databases">
        <title>Evolution of Trichinella species and genotypes.</title>
        <authorList>
            <person name="Korhonen P.K."/>
            <person name="Edoardo P."/>
            <person name="Giuseppe L.R."/>
            <person name="Gasser R.B."/>
        </authorList>
    </citation>
    <scope>NUCLEOTIDE SEQUENCE [LARGE SCALE GENOMIC DNA]</scope>
    <source>
        <strain evidence="1">ISS3</strain>
    </source>
</reference>
<proteinExistence type="predicted"/>
<evidence type="ECO:0000313" key="2">
    <source>
        <dbReference type="Proteomes" id="UP000054776"/>
    </source>
</evidence>
<evidence type="ECO:0000313" key="1">
    <source>
        <dbReference type="EMBL" id="KRX93881.1"/>
    </source>
</evidence>
<dbReference type="InParanoid" id="A0A0V0Y206"/>
<accession>A0A0V0Y206</accession>
<feature type="non-terminal residue" evidence="1">
    <location>
        <position position="37"/>
    </location>
</feature>
<organism evidence="1 2">
    <name type="scientific">Trichinella spiralis</name>
    <name type="common">Trichina worm</name>
    <dbReference type="NCBI Taxonomy" id="6334"/>
    <lineage>
        <taxon>Eukaryota</taxon>
        <taxon>Metazoa</taxon>
        <taxon>Ecdysozoa</taxon>
        <taxon>Nematoda</taxon>
        <taxon>Enoplea</taxon>
        <taxon>Dorylaimia</taxon>
        <taxon>Trichinellida</taxon>
        <taxon>Trichinellidae</taxon>
        <taxon>Trichinella</taxon>
    </lineage>
</organism>
<keyword evidence="2" id="KW-1185">Reference proteome</keyword>
<name>A0A0V0Y206_TRISP</name>
<dbReference type="AlphaFoldDB" id="A0A0V0Y206"/>
<comment type="caution">
    <text evidence="1">The sequence shown here is derived from an EMBL/GenBank/DDBJ whole genome shotgun (WGS) entry which is preliminary data.</text>
</comment>
<dbReference type="Proteomes" id="UP000054776">
    <property type="component" value="Unassembled WGS sequence"/>
</dbReference>
<dbReference type="OrthoDB" id="6154864at2759"/>
<gene>
    <name evidence="1" type="ORF">T01_3335</name>
</gene>
<protein>
    <submittedName>
        <fullName evidence="1">Uncharacterized protein</fullName>
    </submittedName>
</protein>
<sequence>MLLATAFLPEPEIDTSVRLLETGTTGTLAALFQYFRQ</sequence>
<dbReference type="EMBL" id="JYDH01006874">
    <property type="protein sequence ID" value="KRX93881.1"/>
    <property type="molecule type" value="Genomic_DNA"/>
</dbReference>